<evidence type="ECO:0000256" key="1">
    <source>
        <dbReference type="ARBA" id="ARBA00018672"/>
    </source>
</evidence>
<dbReference type="Pfam" id="PF00486">
    <property type="entry name" value="Trans_reg_C"/>
    <property type="match status" value="1"/>
</dbReference>
<dbReference type="SMART" id="SM00862">
    <property type="entry name" value="Trans_reg_C"/>
    <property type="match status" value="1"/>
</dbReference>
<reference evidence="12 13" key="1">
    <citation type="submission" date="2015-09" db="EMBL/GenBank/DDBJ databases">
        <title>Genome sequence of Oxobacter pfennigii DSM 3222.</title>
        <authorList>
            <person name="Poehlein A."/>
            <person name="Bengelsdorf F.R."/>
            <person name="Schiel-Bengelsdorf B."/>
            <person name="Duerre P."/>
            <person name="Daniel R."/>
        </authorList>
    </citation>
    <scope>NUCLEOTIDE SEQUENCE [LARGE SCALE GENOMIC DNA]</scope>
    <source>
        <strain evidence="12 13">DSM 3222</strain>
    </source>
</reference>
<dbReference type="EMBL" id="LKET01000035">
    <property type="protein sequence ID" value="KPU43741.1"/>
    <property type="molecule type" value="Genomic_DNA"/>
</dbReference>
<evidence type="ECO:0000256" key="4">
    <source>
        <dbReference type="ARBA" id="ARBA00023015"/>
    </source>
</evidence>
<dbReference type="InterPro" id="IPR001867">
    <property type="entry name" value="OmpR/PhoB-type_DNA-bd"/>
</dbReference>
<keyword evidence="2 8" id="KW-0597">Phosphoprotein</keyword>
<dbReference type="InterPro" id="IPR011006">
    <property type="entry name" value="CheY-like_superfamily"/>
</dbReference>
<evidence type="ECO:0000256" key="8">
    <source>
        <dbReference type="PROSITE-ProRule" id="PRU00169"/>
    </source>
</evidence>
<dbReference type="InterPro" id="IPR036388">
    <property type="entry name" value="WH-like_DNA-bd_sf"/>
</dbReference>
<comment type="caution">
    <text evidence="12">The sequence shown here is derived from an EMBL/GenBank/DDBJ whole genome shotgun (WGS) entry which is preliminary data.</text>
</comment>
<dbReference type="Gene3D" id="6.10.250.690">
    <property type="match status" value="1"/>
</dbReference>
<evidence type="ECO:0000256" key="3">
    <source>
        <dbReference type="ARBA" id="ARBA00023012"/>
    </source>
</evidence>
<dbReference type="Pfam" id="PF00072">
    <property type="entry name" value="Response_reg"/>
    <property type="match status" value="1"/>
</dbReference>
<gene>
    <name evidence="12" type="primary">srrA_4</name>
    <name evidence="12" type="ORF">OXPF_26010</name>
</gene>
<dbReference type="SUPFAM" id="SSF52172">
    <property type="entry name" value="CheY-like"/>
    <property type="match status" value="1"/>
</dbReference>
<evidence type="ECO:0000256" key="9">
    <source>
        <dbReference type="PROSITE-ProRule" id="PRU01091"/>
    </source>
</evidence>
<dbReference type="RefSeq" id="WP_054875632.1">
    <property type="nucleotide sequence ID" value="NZ_LKET01000035.1"/>
</dbReference>
<organism evidence="12 13">
    <name type="scientific">Oxobacter pfennigii</name>
    <dbReference type="NCBI Taxonomy" id="36849"/>
    <lineage>
        <taxon>Bacteria</taxon>
        <taxon>Bacillati</taxon>
        <taxon>Bacillota</taxon>
        <taxon>Clostridia</taxon>
        <taxon>Eubacteriales</taxon>
        <taxon>Clostridiaceae</taxon>
        <taxon>Oxobacter</taxon>
    </lineage>
</organism>
<evidence type="ECO:0000259" key="11">
    <source>
        <dbReference type="PROSITE" id="PS51755"/>
    </source>
</evidence>
<dbReference type="Proteomes" id="UP000050326">
    <property type="component" value="Unassembled WGS sequence"/>
</dbReference>
<dbReference type="PATRIC" id="fig|36849.3.peg.2754"/>
<evidence type="ECO:0000256" key="5">
    <source>
        <dbReference type="ARBA" id="ARBA00023125"/>
    </source>
</evidence>
<keyword evidence="3" id="KW-0902">Two-component regulatory system</keyword>
<evidence type="ECO:0000313" key="13">
    <source>
        <dbReference type="Proteomes" id="UP000050326"/>
    </source>
</evidence>
<evidence type="ECO:0000256" key="2">
    <source>
        <dbReference type="ARBA" id="ARBA00022553"/>
    </source>
</evidence>
<dbReference type="GO" id="GO:0032993">
    <property type="term" value="C:protein-DNA complex"/>
    <property type="evidence" value="ECO:0007669"/>
    <property type="project" value="TreeGrafter"/>
</dbReference>
<feature type="domain" description="OmpR/PhoB-type" evidence="11">
    <location>
        <begin position="127"/>
        <end position="226"/>
    </location>
</feature>
<dbReference type="SMART" id="SM00448">
    <property type="entry name" value="REC"/>
    <property type="match status" value="1"/>
</dbReference>
<dbReference type="SUPFAM" id="SSF46894">
    <property type="entry name" value="C-terminal effector domain of the bipartite response regulators"/>
    <property type="match status" value="1"/>
</dbReference>
<feature type="modified residue" description="4-aspartylphosphate" evidence="8">
    <location>
        <position position="52"/>
    </location>
</feature>
<proteinExistence type="predicted"/>
<dbReference type="GO" id="GO:0000976">
    <property type="term" value="F:transcription cis-regulatory region binding"/>
    <property type="evidence" value="ECO:0007669"/>
    <property type="project" value="TreeGrafter"/>
</dbReference>
<dbReference type="Gene3D" id="1.10.10.10">
    <property type="entry name" value="Winged helix-like DNA-binding domain superfamily/Winged helix DNA-binding domain"/>
    <property type="match status" value="1"/>
</dbReference>
<dbReference type="CDD" id="cd00383">
    <property type="entry name" value="trans_reg_C"/>
    <property type="match status" value="1"/>
</dbReference>
<dbReference type="FunFam" id="1.10.10.10:FF:000018">
    <property type="entry name" value="DNA-binding response regulator ResD"/>
    <property type="match status" value="1"/>
</dbReference>
<dbReference type="GO" id="GO:0005829">
    <property type="term" value="C:cytosol"/>
    <property type="evidence" value="ECO:0007669"/>
    <property type="project" value="TreeGrafter"/>
</dbReference>
<sequence length="227" mass="25954">MQSVLIIDDDENVHEFLNLYLKKEGYFTYSAYNGIDAIKVFKEHSPSVIILDIMMPGLNGLEVCKAIRSESKVPIIMLTAKGEDIDKILGLEIGADDYITKPFNPREVAARIKAVLRRVEDFSGASNKILNYPGLEINLNDYTVKVNDTPIQCTSKEIEILWIIASKPNRVFTREQLLELVWGYEYAGETRTVDTHIKRIRAKLNIKDDLPWDIKTVWGVGYKFEVK</sequence>
<keyword evidence="13" id="KW-1185">Reference proteome</keyword>
<dbReference type="PROSITE" id="PS50110">
    <property type="entry name" value="RESPONSE_REGULATORY"/>
    <property type="match status" value="1"/>
</dbReference>
<evidence type="ECO:0000256" key="6">
    <source>
        <dbReference type="ARBA" id="ARBA00023163"/>
    </source>
</evidence>
<accession>A0A0P8W555</accession>
<keyword evidence="5 9" id="KW-0238">DNA-binding</keyword>
<keyword evidence="4" id="KW-0805">Transcription regulation</keyword>
<dbReference type="PROSITE" id="PS51755">
    <property type="entry name" value="OMPR_PHOB"/>
    <property type="match status" value="1"/>
</dbReference>
<dbReference type="GO" id="GO:0006355">
    <property type="term" value="P:regulation of DNA-templated transcription"/>
    <property type="evidence" value="ECO:0007669"/>
    <property type="project" value="InterPro"/>
</dbReference>
<evidence type="ECO:0000256" key="7">
    <source>
        <dbReference type="ARBA" id="ARBA00024867"/>
    </source>
</evidence>
<dbReference type="Gene3D" id="3.40.50.2300">
    <property type="match status" value="1"/>
</dbReference>
<keyword evidence="6" id="KW-0804">Transcription</keyword>
<dbReference type="InterPro" id="IPR016032">
    <property type="entry name" value="Sig_transdc_resp-reg_C-effctor"/>
</dbReference>
<dbReference type="InterPro" id="IPR001789">
    <property type="entry name" value="Sig_transdc_resp-reg_receiver"/>
</dbReference>
<dbReference type="OrthoDB" id="9790442at2"/>
<dbReference type="STRING" id="36849.OXPF_26010"/>
<feature type="domain" description="Response regulatory" evidence="10">
    <location>
        <begin position="3"/>
        <end position="116"/>
    </location>
</feature>
<evidence type="ECO:0000259" key="10">
    <source>
        <dbReference type="PROSITE" id="PS50110"/>
    </source>
</evidence>
<name>A0A0P8W555_9CLOT</name>
<dbReference type="AlphaFoldDB" id="A0A0P8W555"/>
<dbReference type="FunFam" id="3.40.50.2300:FF:000001">
    <property type="entry name" value="DNA-binding response regulator PhoB"/>
    <property type="match status" value="1"/>
</dbReference>
<dbReference type="InterPro" id="IPR039420">
    <property type="entry name" value="WalR-like"/>
</dbReference>
<dbReference type="PANTHER" id="PTHR48111">
    <property type="entry name" value="REGULATOR OF RPOS"/>
    <property type="match status" value="1"/>
</dbReference>
<protein>
    <recommendedName>
        <fullName evidence="1">Stage 0 sporulation protein A homolog</fullName>
    </recommendedName>
</protein>
<feature type="DNA-binding region" description="OmpR/PhoB-type" evidence="9">
    <location>
        <begin position="127"/>
        <end position="226"/>
    </location>
</feature>
<evidence type="ECO:0000313" key="12">
    <source>
        <dbReference type="EMBL" id="KPU43741.1"/>
    </source>
</evidence>
<dbReference type="GO" id="GO:0000156">
    <property type="term" value="F:phosphorelay response regulator activity"/>
    <property type="evidence" value="ECO:0007669"/>
    <property type="project" value="TreeGrafter"/>
</dbReference>
<dbReference type="PANTHER" id="PTHR48111:SF1">
    <property type="entry name" value="TWO-COMPONENT RESPONSE REGULATOR ORR33"/>
    <property type="match status" value="1"/>
</dbReference>
<comment type="function">
    <text evidence="7">May play the central regulatory role in sporulation. It may be an element of the effector pathway responsible for the activation of sporulation genes in response to nutritional stress. Spo0A may act in concert with spo0H (a sigma factor) to control the expression of some genes that are critical to the sporulation process.</text>
</comment>